<protein>
    <submittedName>
        <fullName evidence="8">LLM class flavin-dependent oxidoreductase</fullName>
    </submittedName>
</protein>
<evidence type="ECO:0000256" key="1">
    <source>
        <dbReference type="ARBA" id="ARBA00022630"/>
    </source>
</evidence>
<dbReference type="CDD" id="cd01095">
    <property type="entry name" value="Nitrilotriacetate_monoxgenase"/>
    <property type="match status" value="1"/>
</dbReference>
<dbReference type="InterPro" id="IPR016215">
    <property type="entry name" value="NTA_MOA"/>
</dbReference>
<organism evidence="8 9">
    <name type="scientific">Cohnella fermenti</name>
    <dbReference type="NCBI Taxonomy" id="2565925"/>
    <lineage>
        <taxon>Bacteria</taxon>
        <taxon>Bacillati</taxon>
        <taxon>Bacillota</taxon>
        <taxon>Bacilli</taxon>
        <taxon>Bacillales</taxon>
        <taxon>Paenibacillaceae</taxon>
        <taxon>Cohnella</taxon>
    </lineage>
</organism>
<keyword evidence="1 6" id="KW-0285">Flavoprotein</keyword>
<evidence type="ECO:0000313" key="9">
    <source>
        <dbReference type="Proteomes" id="UP000310636"/>
    </source>
</evidence>
<evidence type="ECO:0000259" key="7">
    <source>
        <dbReference type="Pfam" id="PF00296"/>
    </source>
</evidence>
<comment type="caution">
    <text evidence="8">The sequence shown here is derived from an EMBL/GenBank/DDBJ whole genome shotgun (WGS) entry which is preliminary data.</text>
</comment>
<dbReference type="GO" id="GO:0004497">
    <property type="term" value="F:monooxygenase activity"/>
    <property type="evidence" value="ECO:0007669"/>
    <property type="project" value="UniProtKB-KW"/>
</dbReference>
<dbReference type="SUPFAM" id="SSF51679">
    <property type="entry name" value="Bacterial luciferase-like"/>
    <property type="match status" value="1"/>
</dbReference>
<dbReference type="NCBIfam" id="TIGR03860">
    <property type="entry name" value="FMN_nitrolo"/>
    <property type="match status" value="1"/>
</dbReference>
<dbReference type="InterPro" id="IPR011251">
    <property type="entry name" value="Luciferase-like_dom"/>
</dbReference>
<dbReference type="PIRSF" id="PIRSF000337">
    <property type="entry name" value="NTA_MOA"/>
    <property type="match status" value="1"/>
</dbReference>
<evidence type="ECO:0000256" key="4">
    <source>
        <dbReference type="ARBA" id="ARBA00023033"/>
    </source>
</evidence>
<feature type="domain" description="Luciferase-like" evidence="7">
    <location>
        <begin position="27"/>
        <end position="384"/>
    </location>
</feature>
<dbReference type="GO" id="GO:0016705">
    <property type="term" value="F:oxidoreductase activity, acting on paired donors, with incorporation or reduction of molecular oxygen"/>
    <property type="evidence" value="ECO:0007669"/>
    <property type="project" value="InterPro"/>
</dbReference>
<evidence type="ECO:0000256" key="3">
    <source>
        <dbReference type="ARBA" id="ARBA00023002"/>
    </source>
</evidence>
<evidence type="ECO:0000256" key="5">
    <source>
        <dbReference type="ARBA" id="ARBA00033748"/>
    </source>
</evidence>
<reference evidence="8 9" key="1">
    <citation type="submission" date="2019-04" db="EMBL/GenBank/DDBJ databases">
        <title>Cohnella sp. nov. isolated from preserved vegetables.</title>
        <authorList>
            <person name="Lin S.-Y."/>
            <person name="Hung M.-H."/>
            <person name="Young C.-C."/>
        </authorList>
    </citation>
    <scope>NUCLEOTIDE SEQUENCE [LARGE SCALE GENOMIC DNA]</scope>
    <source>
        <strain evidence="8 9">CC-MHH1044</strain>
    </source>
</reference>
<accession>A0A4S4BQW8</accession>
<keyword evidence="2 6" id="KW-0288">FMN</keyword>
<keyword evidence="4" id="KW-0503">Monooxygenase</keyword>
<dbReference type="PANTHER" id="PTHR30011:SF16">
    <property type="entry name" value="C2H2 FINGER DOMAIN TRANSCRIPTION FACTOR (EUROFUNG)-RELATED"/>
    <property type="match status" value="1"/>
</dbReference>
<dbReference type="Pfam" id="PF00296">
    <property type="entry name" value="Bac_luciferase"/>
    <property type="match status" value="1"/>
</dbReference>
<dbReference type="PANTHER" id="PTHR30011">
    <property type="entry name" value="ALKANESULFONATE MONOOXYGENASE-RELATED"/>
    <property type="match status" value="1"/>
</dbReference>
<gene>
    <name evidence="8" type="ORF">E6C55_16530</name>
</gene>
<dbReference type="InterPro" id="IPR036661">
    <property type="entry name" value="Luciferase-like_sf"/>
</dbReference>
<dbReference type="Proteomes" id="UP000310636">
    <property type="component" value="Unassembled WGS sequence"/>
</dbReference>
<proteinExistence type="inferred from homology"/>
<feature type="binding site" evidence="6">
    <location>
        <position position="59"/>
    </location>
    <ligand>
        <name>FMN</name>
        <dbReference type="ChEBI" id="CHEBI:58210"/>
    </ligand>
</feature>
<evidence type="ECO:0000313" key="8">
    <source>
        <dbReference type="EMBL" id="THF77355.1"/>
    </source>
</evidence>
<evidence type="ECO:0000256" key="2">
    <source>
        <dbReference type="ARBA" id="ARBA00022643"/>
    </source>
</evidence>
<dbReference type="AlphaFoldDB" id="A0A4S4BQW8"/>
<dbReference type="Gene3D" id="3.20.20.30">
    <property type="entry name" value="Luciferase-like domain"/>
    <property type="match status" value="1"/>
</dbReference>
<feature type="binding site" evidence="6">
    <location>
        <position position="144"/>
    </location>
    <ligand>
        <name>FMN</name>
        <dbReference type="ChEBI" id="CHEBI:58210"/>
    </ligand>
</feature>
<evidence type="ECO:0000256" key="6">
    <source>
        <dbReference type="PIRSR" id="PIRSR000337-1"/>
    </source>
</evidence>
<dbReference type="InterPro" id="IPR051260">
    <property type="entry name" value="Diverse_substr_monoxygenases"/>
</dbReference>
<dbReference type="EMBL" id="SSOB01000020">
    <property type="protein sequence ID" value="THF77355.1"/>
    <property type="molecule type" value="Genomic_DNA"/>
</dbReference>
<name>A0A4S4BQW8_9BACL</name>
<sequence>MRDTSEKLHLNVVLRGSGHHEAAWKHSQAKPLQDLSLEYYAEIVRIAERGLFDAAFIADSYAIAGPARRLEPITLVSALAALTRHLGFIATVDTSYHEPYHVARKFASLDHISGGRSAWNVVTSSHSVAERFLAKEYPEPSVRYEIAGEFVEAVKLLWDSWEHEGDELDLSADEPFSRSKPREIRFDGQHLKLQGPLNVQRPPQGHPVIVQAGASNPGIELAARTADVVFCAQQTLAEAKRFYADVKSRMSRYGRQTKQLLVIPGLAPIVADTEAEAKEIEREFGALANERSLLAKLSEWFAVDLNDYDLDDPVPLDKAIPYRQLTSGITSRSAVYMEAARAEGMTLRQLAARSAAGHGHMTVTGSAIQVADRMESWFRERGADGFNLMPHLFPAGLEAFVAKVVPELQNRGLFREAYEGETLRDRLGLKHVENALKSRTEGGLA</sequence>
<comment type="similarity">
    <text evidence="5">Belongs to the NtaA/SnaA/DszA monooxygenase family.</text>
</comment>
<feature type="binding site" evidence="6">
    <location>
        <position position="215"/>
    </location>
    <ligand>
        <name>FMN</name>
        <dbReference type="ChEBI" id="CHEBI:58210"/>
    </ligand>
</feature>
<dbReference type="OrthoDB" id="3265338at2"/>
<keyword evidence="9" id="KW-1185">Reference proteome</keyword>
<feature type="binding site" evidence="6">
    <location>
        <position position="91"/>
    </location>
    <ligand>
        <name>FMN</name>
        <dbReference type="ChEBI" id="CHEBI:58210"/>
    </ligand>
</feature>
<keyword evidence="3" id="KW-0560">Oxidoreductase</keyword>